<feature type="chain" id="PRO_5019532141" description="C4-dicarboxylate ABC transporter substrate-binding protein" evidence="2">
    <location>
        <begin position="28"/>
        <end position="348"/>
    </location>
</feature>
<proteinExistence type="predicted"/>
<evidence type="ECO:0008006" key="5">
    <source>
        <dbReference type="Google" id="ProtNLM"/>
    </source>
</evidence>
<dbReference type="OrthoDB" id="7822595at2"/>
<dbReference type="EMBL" id="QYUL01000003">
    <property type="protein sequence ID" value="RJF79294.1"/>
    <property type="molecule type" value="Genomic_DNA"/>
</dbReference>
<protein>
    <recommendedName>
        <fullName evidence="5">C4-dicarboxylate ABC transporter substrate-binding protein</fullName>
    </recommendedName>
</protein>
<gene>
    <name evidence="3" type="ORF">D3877_21070</name>
</gene>
<dbReference type="GO" id="GO:0055085">
    <property type="term" value="P:transmembrane transport"/>
    <property type="evidence" value="ECO:0007669"/>
    <property type="project" value="InterPro"/>
</dbReference>
<keyword evidence="4" id="KW-1185">Reference proteome</keyword>
<feature type="signal peptide" evidence="2">
    <location>
        <begin position="1"/>
        <end position="27"/>
    </location>
</feature>
<dbReference type="InterPro" id="IPR038404">
    <property type="entry name" value="TRAP_DctP_sf"/>
</dbReference>
<dbReference type="PANTHER" id="PTHR33376">
    <property type="match status" value="1"/>
</dbReference>
<evidence type="ECO:0000313" key="3">
    <source>
        <dbReference type="EMBL" id="RJF79294.1"/>
    </source>
</evidence>
<dbReference type="InterPro" id="IPR018389">
    <property type="entry name" value="DctP_fam"/>
</dbReference>
<dbReference type="Pfam" id="PF03480">
    <property type="entry name" value="DctP"/>
    <property type="match status" value="1"/>
</dbReference>
<dbReference type="Gene3D" id="3.40.190.170">
    <property type="entry name" value="Bacterial extracellular solute-binding protein, family 7"/>
    <property type="match status" value="1"/>
</dbReference>
<sequence length="348" mass="38180">MRAYRRLVNTLVCCSLLLLICPEFAFAEITLRFGTVFTPTTSTYRMLVDACRRIEAETNGAVTIDIRPTGEFGKPTELMKMVDSGDLEIAYTVQGYSPTRFVASSVIELPLIRRTATGGTKALWDLYESGALDHDYEGLKVVGLWALPTYGIFTATRPMDSPRDLRGLRIRNPSKTVGRALAKLGIVPVALPLNSMAAGMKSNLIDGISYGWYSSTTTGGADGQPLMNQLTHLLDINFSGPVVMLAMKRTTFDALPAPVKTAFDAHLGKGISIAIAEERDQIEEGMKRKLAEDGVHKVKRFSPSQMRDIRDELEEVYADWAAGMSEQGIDGRRLLDAARKAIAANEKP</sequence>
<dbReference type="RefSeq" id="WP_119832753.1">
    <property type="nucleotide sequence ID" value="NZ_QYUL01000003.1"/>
</dbReference>
<evidence type="ECO:0000256" key="2">
    <source>
        <dbReference type="SAM" id="SignalP"/>
    </source>
</evidence>
<reference evidence="3 4" key="1">
    <citation type="submission" date="2018-09" db="EMBL/GenBank/DDBJ databases">
        <authorList>
            <person name="Zhu H."/>
        </authorList>
    </citation>
    <scope>NUCLEOTIDE SEQUENCE [LARGE SCALE GENOMIC DNA]</scope>
    <source>
        <strain evidence="3 4">K2W22B-5</strain>
    </source>
</reference>
<comment type="caution">
    <text evidence="3">The sequence shown here is derived from an EMBL/GenBank/DDBJ whole genome shotgun (WGS) entry which is preliminary data.</text>
</comment>
<organism evidence="3 4">
    <name type="scientific">Azospirillum cavernae</name>
    <dbReference type="NCBI Taxonomy" id="2320860"/>
    <lineage>
        <taxon>Bacteria</taxon>
        <taxon>Pseudomonadati</taxon>
        <taxon>Pseudomonadota</taxon>
        <taxon>Alphaproteobacteria</taxon>
        <taxon>Rhodospirillales</taxon>
        <taxon>Azospirillaceae</taxon>
        <taxon>Azospirillum</taxon>
    </lineage>
</organism>
<dbReference type="AlphaFoldDB" id="A0A418VS29"/>
<keyword evidence="1 2" id="KW-0732">Signal</keyword>
<dbReference type="PANTHER" id="PTHR33376:SF15">
    <property type="entry name" value="BLL6794 PROTEIN"/>
    <property type="match status" value="1"/>
</dbReference>
<dbReference type="Proteomes" id="UP000283458">
    <property type="component" value="Unassembled WGS sequence"/>
</dbReference>
<dbReference type="NCBIfam" id="NF037995">
    <property type="entry name" value="TRAP_S1"/>
    <property type="match status" value="1"/>
</dbReference>
<evidence type="ECO:0000256" key="1">
    <source>
        <dbReference type="ARBA" id="ARBA00022729"/>
    </source>
</evidence>
<evidence type="ECO:0000313" key="4">
    <source>
        <dbReference type="Proteomes" id="UP000283458"/>
    </source>
</evidence>
<name>A0A418VS29_9PROT</name>
<accession>A0A418VS29</accession>